<reference evidence="4 5" key="1">
    <citation type="submission" date="2019-07" db="EMBL/GenBank/DDBJ databases">
        <title>Draft genome assembly of a fouling barnacle, Amphibalanus amphitrite (Darwin, 1854): The first reference genome for Thecostraca.</title>
        <authorList>
            <person name="Kim W."/>
        </authorList>
    </citation>
    <scope>NUCLEOTIDE SEQUENCE [LARGE SCALE GENOMIC DNA]</scope>
    <source>
        <strain evidence="4">SNU_AA5</strain>
        <tissue evidence="4">Soma without cirri and trophi</tissue>
    </source>
</reference>
<dbReference type="AlphaFoldDB" id="A0A6A4WIV1"/>
<dbReference type="Pfam" id="PF17064">
    <property type="entry name" value="QVR"/>
    <property type="match status" value="1"/>
</dbReference>
<dbReference type="GO" id="GO:0032222">
    <property type="term" value="P:regulation of synaptic transmission, cholinergic"/>
    <property type="evidence" value="ECO:0007669"/>
    <property type="project" value="InterPro"/>
</dbReference>
<feature type="chain" id="PRO_5025492411" evidence="3">
    <location>
        <begin position="20"/>
        <end position="149"/>
    </location>
</feature>
<organism evidence="4 5">
    <name type="scientific">Amphibalanus amphitrite</name>
    <name type="common">Striped barnacle</name>
    <name type="synonym">Balanus amphitrite</name>
    <dbReference type="NCBI Taxonomy" id="1232801"/>
    <lineage>
        <taxon>Eukaryota</taxon>
        <taxon>Metazoa</taxon>
        <taxon>Ecdysozoa</taxon>
        <taxon>Arthropoda</taxon>
        <taxon>Crustacea</taxon>
        <taxon>Multicrustacea</taxon>
        <taxon>Cirripedia</taxon>
        <taxon>Thoracica</taxon>
        <taxon>Thoracicalcarea</taxon>
        <taxon>Balanomorpha</taxon>
        <taxon>Balanoidea</taxon>
        <taxon>Balanidae</taxon>
        <taxon>Amphibalaninae</taxon>
        <taxon>Amphibalanus</taxon>
    </lineage>
</organism>
<evidence type="ECO:0000256" key="3">
    <source>
        <dbReference type="SAM" id="SignalP"/>
    </source>
</evidence>
<protein>
    <submittedName>
        <fullName evidence="4">Uncharacterized protein</fullName>
    </submittedName>
</protein>
<dbReference type="InterPro" id="IPR045860">
    <property type="entry name" value="Snake_toxin-like_sf"/>
</dbReference>
<keyword evidence="5" id="KW-1185">Reference proteome</keyword>
<dbReference type="InterPro" id="IPR031424">
    <property type="entry name" value="QVR-like"/>
</dbReference>
<dbReference type="OrthoDB" id="10380533at2759"/>
<name>A0A6A4WIV1_AMPAM</name>
<keyword evidence="2" id="KW-0325">Glycoprotein</keyword>
<dbReference type="Proteomes" id="UP000440578">
    <property type="component" value="Unassembled WGS sequence"/>
</dbReference>
<dbReference type="SUPFAM" id="SSF57302">
    <property type="entry name" value="Snake toxin-like"/>
    <property type="match status" value="1"/>
</dbReference>
<gene>
    <name evidence="4" type="ORF">FJT64_021851</name>
</gene>
<comment type="caution">
    <text evidence="4">The sequence shown here is derived from an EMBL/GenBank/DDBJ whole genome shotgun (WGS) entry which is preliminary data.</text>
</comment>
<feature type="signal peptide" evidence="3">
    <location>
        <begin position="1"/>
        <end position="19"/>
    </location>
</feature>
<dbReference type="EMBL" id="VIIS01000639">
    <property type="protein sequence ID" value="KAF0306725.1"/>
    <property type="molecule type" value="Genomic_DNA"/>
</dbReference>
<dbReference type="PANTHER" id="PTHR33562">
    <property type="entry name" value="ATILLA, ISOFORM B-RELATED-RELATED"/>
    <property type="match status" value="1"/>
</dbReference>
<evidence type="ECO:0000256" key="1">
    <source>
        <dbReference type="ARBA" id="ARBA00022729"/>
    </source>
</evidence>
<keyword evidence="1 3" id="KW-0732">Signal</keyword>
<evidence type="ECO:0000313" key="4">
    <source>
        <dbReference type="EMBL" id="KAF0306725.1"/>
    </source>
</evidence>
<accession>A0A6A4WIV1</accession>
<dbReference type="InterPro" id="IPR050975">
    <property type="entry name" value="Sleep_regulator"/>
</dbReference>
<evidence type="ECO:0000256" key="2">
    <source>
        <dbReference type="ARBA" id="ARBA00023180"/>
    </source>
</evidence>
<sequence length="149" mass="15983">MRPALQLLVLLCHIAAVPADADGMQCYSCGGLVSDQPGRSCAEFDEALSWSLFVVTCPQDHICVKTTSLYSGEEDREFRGCGARQSWYGLKHELGCREADMPDSQTQFCFCDTPLCNAAPSQRTAPGLGTVLTVAVMAAAGAGVLRPHR</sequence>
<evidence type="ECO:0000313" key="5">
    <source>
        <dbReference type="Proteomes" id="UP000440578"/>
    </source>
</evidence>
<dbReference type="GO" id="GO:0030431">
    <property type="term" value="P:sleep"/>
    <property type="evidence" value="ECO:0007669"/>
    <property type="project" value="InterPro"/>
</dbReference>
<proteinExistence type="predicted"/>